<evidence type="ECO:0000256" key="6">
    <source>
        <dbReference type="ARBA" id="ARBA00022989"/>
    </source>
</evidence>
<dbReference type="PROSITE" id="PS50850">
    <property type="entry name" value="MFS"/>
    <property type="match status" value="1"/>
</dbReference>
<dbReference type="Gene3D" id="1.20.1250.20">
    <property type="entry name" value="MFS general substrate transporter like domains"/>
    <property type="match status" value="1"/>
</dbReference>
<feature type="transmembrane region" description="Helical" evidence="10">
    <location>
        <begin position="234"/>
        <end position="255"/>
    </location>
</feature>
<dbReference type="NCBIfam" id="TIGR00879">
    <property type="entry name" value="SP"/>
    <property type="match status" value="1"/>
</dbReference>
<dbReference type="PROSITE" id="PS00217">
    <property type="entry name" value="SUGAR_TRANSPORT_2"/>
    <property type="match status" value="1"/>
</dbReference>
<keyword evidence="4" id="KW-0762">Sugar transport</keyword>
<reference evidence="12" key="2">
    <citation type="journal article" date="2023" name="IMA Fungus">
        <title>Comparative genomic study of the Penicillium genus elucidates a diverse pangenome and 15 lateral gene transfer events.</title>
        <authorList>
            <person name="Petersen C."/>
            <person name="Sorensen T."/>
            <person name="Nielsen M.R."/>
            <person name="Sondergaard T.E."/>
            <person name="Sorensen J.L."/>
            <person name="Fitzpatrick D.A."/>
            <person name="Frisvad J.C."/>
            <person name="Nielsen K.L."/>
        </authorList>
    </citation>
    <scope>NUCLEOTIDE SEQUENCE</scope>
    <source>
        <strain evidence="12">IBT 20477</strain>
    </source>
</reference>
<dbReference type="FunFam" id="1.20.1250.20:FF:000254">
    <property type="entry name" value="MAL31p Maltose permease"/>
    <property type="match status" value="1"/>
</dbReference>
<feature type="transmembrane region" description="Helical" evidence="10">
    <location>
        <begin position="456"/>
        <end position="479"/>
    </location>
</feature>
<evidence type="ECO:0000256" key="3">
    <source>
        <dbReference type="ARBA" id="ARBA00022448"/>
    </source>
</evidence>
<feature type="transmembrane region" description="Helical" evidence="10">
    <location>
        <begin position="491"/>
        <end position="509"/>
    </location>
</feature>
<dbReference type="SUPFAM" id="SSF103473">
    <property type="entry name" value="MFS general substrate transporter"/>
    <property type="match status" value="1"/>
</dbReference>
<feature type="transmembrane region" description="Helical" evidence="10">
    <location>
        <begin position="380"/>
        <end position="401"/>
    </location>
</feature>
<organism evidence="12 13">
    <name type="scientific">Penicillium cf. viridicatum</name>
    <dbReference type="NCBI Taxonomy" id="2972119"/>
    <lineage>
        <taxon>Eukaryota</taxon>
        <taxon>Fungi</taxon>
        <taxon>Dikarya</taxon>
        <taxon>Ascomycota</taxon>
        <taxon>Pezizomycotina</taxon>
        <taxon>Eurotiomycetes</taxon>
        <taxon>Eurotiomycetidae</taxon>
        <taxon>Eurotiales</taxon>
        <taxon>Aspergillaceae</taxon>
        <taxon>Penicillium</taxon>
    </lineage>
</organism>
<keyword evidence="6 10" id="KW-1133">Transmembrane helix</keyword>
<evidence type="ECO:0000256" key="7">
    <source>
        <dbReference type="ARBA" id="ARBA00023136"/>
    </source>
</evidence>
<comment type="caution">
    <text evidence="12">The sequence shown here is derived from an EMBL/GenBank/DDBJ whole genome shotgun (WGS) entry which is preliminary data.</text>
</comment>
<proteinExistence type="inferred from homology"/>
<dbReference type="PANTHER" id="PTHR48022:SF5">
    <property type="entry name" value="ALPHA-GLUCOSIDES PERMEASE MPH2-RELATED"/>
    <property type="match status" value="1"/>
</dbReference>
<keyword evidence="5 10" id="KW-0812">Transmembrane</keyword>
<dbReference type="InterPro" id="IPR050360">
    <property type="entry name" value="MFS_Sugar_Transporters"/>
</dbReference>
<dbReference type="InterPro" id="IPR005828">
    <property type="entry name" value="MFS_sugar_transport-like"/>
</dbReference>
<protein>
    <recommendedName>
        <fullName evidence="11">Major facilitator superfamily (MFS) profile domain-containing protein</fullName>
    </recommendedName>
</protein>
<dbReference type="AlphaFoldDB" id="A0A9W9N842"/>
<evidence type="ECO:0000256" key="4">
    <source>
        <dbReference type="ARBA" id="ARBA00022597"/>
    </source>
</evidence>
<evidence type="ECO:0000256" key="9">
    <source>
        <dbReference type="RuleBase" id="RU003346"/>
    </source>
</evidence>
<reference evidence="12" key="1">
    <citation type="submission" date="2022-11" db="EMBL/GenBank/DDBJ databases">
        <authorList>
            <person name="Petersen C."/>
        </authorList>
    </citation>
    <scope>NUCLEOTIDE SEQUENCE</scope>
    <source>
        <strain evidence="12">IBT 20477</strain>
    </source>
</reference>
<evidence type="ECO:0000256" key="10">
    <source>
        <dbReference type="SAM" id="Phobius"/>
    </source>
</evidence>
<dbReference type="InterPro" id="IPR003663">
    <property type="entry name" value="Sugar/inositol_transpt"/>
</dbReference>
<evidence type="ECO:0000256" key="5">
    <source>
        <dbReference type="ARBA" id="ARBA00022692"/>
    </source>
</evidence>
<evidence type="ECO:0000256" key="1">
    <source>
        <dbReference type="ARBA" id="ARBA00004141"/>
    </source>
</evidence>
<dbReference type="EMBL" id="JAPQKQ010000001">
    <property type="protein sequence ID" value="KAJ5214269.1"/>
    <property type="molecule type" value="Genomic_DNA"/>
</dbReference>
<dbReference type="InterPro" id="IPR036259">
    <property type="entry name" value="MFS_trans_sf"/>
</dbReference>
<dbReference type="GO" id="GO:0000023">
    <property type="term" value="P:maltose metabolic process"/>
    <property type="evidence" value="ECO:0007669"/>
    <property type="project" value="UniProtKB-KW"/>
</dbReference>
<sequence>MTTYIDNTATFPKHEDTLLDKARRATHSEHELTFLRALRLYPKAVAWSMFMSLALIMEGYDMKLVGSLFAQPAFQKKYGQELPDGTYGISASWQAGLSNGASVGSLMGLLINGYLSERFGFCNTMLASLAFMTATIFIPFFAPRIEVLLVGQILMGIPWGIFQTLTTSYAAEVTPTHLRAYLTTYVNLCWVKLTPSPPLSCLSVFGQLLSAGVLRGVLARSDQWSYRIPFALQWVWPIPLMIGIVFAPESPWWFVRKNRLEEAKAALLRLTSPDRIEFDADQAITLMVVTTEKEREYGTGIRYIDCFRGVDLRRTLISCCCWGIQILSGTGLRIYSTYFYKQAGLPTEQAFTMSIVQYALGIVGVFVAWILLPRFGRRTIYLWGLVILAVLLLVIGGLGVAESRSPSLADSSGGSRLAWSIGSMLLVHTFFYDVTIGPVCYSLVAEIPSVRLRSKSIVLARMTYNILNIISNIITPYMLNPSAWNWGAKAGFFYGGTCVLSLIYTYFCIPEPSGRTYAELSILFQRKVSARSFAKTHADLAEARAVERDSPKND</sequence>
<evidence type="ECO:0000313" key="12">
    <source>
        <dbReference type="EMBL" id="KAJ5214269.1"/>
    </source>
</evidence>
<evidence type="ECO:0000256" key="8">
    <source>
        <dbReference type="ARBA" id="ARBA00026248"/>
    </source>
</evidence>
<feature type="transmembrane region" description="Helical" evidence="10">
    <location>
        <begin position="355"/>
        <end position="373"/>
    </location>
</feature>
<dbReference type="GO" id="GO:0005351">
    <property type="term" value="F:carbohydrate:proton symporter activity"/>
    <property type="evidence" value="ECO:0007669"/>
    <property type="project" value="TreeGrafter"/>
</dbReference>
<feature type="domain" description="Major facilitator superfamily (MFS) profile" evidence="11">
    <location>
        <begin position="47"/>
        <end position="513"/>
    </location>
</feature>
<feature type="transmembrane region" description="Helical" evidence="10">
    <location>
        <begin position="316"/>
        <end position="335"/>
    </location>
</feature>
<name>A0A9W9N842_9EURO</name>
<accession>A0A9W9N842</accession>
<dbReference type="InterPro" id="IPR020846">
    <property type="entry name" value="MFS_dom"/>
</dbReference>
<keyword evidence="3 9" id="KW-0813">Transport</keyword>
<dbReference type="GO" id="GO:0016020">
    <property type="term" value="C:membrane"/>
    <property type="evidence" value="ECO:0007669"/>
    <property type="project" value="UniProtKB-SubCell"/>
</dbReference>
<evidence type="ECO:0000259" key="11">
    <source>
        <dbReference type="PROSITE" id="PS50850"/>
    </source>
</evidence>
<keyword evidence="7 10" id="KW-0472">Membrane</keyword>
<gene>
    <name evidence="12" type="ORF">N7449_001438</name>
</gene>
<keyword evidence="13" id="KW-1185">Reference proteome</keyword>
<dbReference type="Proteomes" id="UP001150942">
    <property type="component" value="Unassembled WGS sequence"/>
</dbReference>
<evidence type="ECO:0000256" key="2">
    <source>
        <dbReference type="ARBA" id="ARBA00010992"/>
    </source>
</evidence>
<comment type="subcellular location">
    <subcellularLocation>
        <location evidence="1">Membrane</location>
        <topology evidence="1">Multi-pass membrane protein</topology>
    </subcellularLocation>
</comment>
<dbReference type="OrthoDB" id="6612291at2759"/>
<dbReference type="PANTHER" id="PTHR48022">
    <property type="entry name" value="PLASTIDIC GLUCOSE TRANSPORTER 4"/>
    <property type="match status" value="1"/>
</dbReference>
<dbReference type="Pfam" id="PF00083">
    <property type="entry name" value="Sugar_tr"/>
    <property type="match status" value="1"/>
</dbReference>
<feature type="transmembrane region" description="Helical" evidence="10">
    <location>
        <begin position="421"/>
        <end position="444"/>
    </location>
</feature>
<feature type="transmembrane region" description="Helical" evidence="10">
    <location>
        <begin position="123"/>
        <end position="142"/>
    </location>
</feature>
<comment type="similarity">
    <text evidence="2 9">Belongs to the major facilitator superfamily. Sugar transporter (TC 2.A.1.1) family.</text>
</comment>
<evidence type="ECO:0000313" key="13">
    <source>
        <dbReference type="Proteomes" id="UP001150942"/>
    </source>
</evidence>
<dbReference type="InterPro" id="IPR005829">
    <property type="entry name" value="Sugar_transporter_CS"/>
</dbReference>
<keyword evidence="8" id="KW-0462">Maltose metabolism</keyword>